<dbReference type="InterPro" id="IPR050467">
    <property type="entry name" value="LRFN"/>
</dbReference>
<evidence type="ECO:0000256" key="22">
    <source>
        <dbReference type="ARBA" id="ARBA00039193"/>
    </source>
</evidence>
<dbReference type="InterPro" id="IPR036116">
    <property type="entry name" value="FN3_sf"/>
</dbReference>
<reference evidence="29" key="2">
    <citation type="submission" date="2025-08" db="UniProtKB">
        <authorList>
            <consortium name="Ensembl"/>
        </authorList>
    </citation>
    <scope>IDENTIFICATION</scope>
    <source>
        <strain evidence="29">Glennie</strain>
    </source>
</reference>
<evidence type="ECO:0000256" key="13">
    <source>
        <dbReference type="ARBA" id="ARBA00023180"/>
    </source>
</evidence>
<keyword evidence="16" id="KW-0393">Immunoglobulin domain</keyword>
<evidence type="ECO:0000256" key="8">
    <source>
        <dbReference type="ARBA" id="ARBA00022889"/>
    </source>
</evidence>
<feature type="chain" id="PRO_5026141427" description="Leucine-rich repeat and fibronectin type-III domain-containing protein 3" evidence="26">
    <location>
        <begin position="20"/>
        <end position="604"/>
    </location>
</feature>
<dbReference type="Ensembl" id="ENSOANT00000066239.1">
    <property type="protein sequence ID" value="ENSOANP00000051571.1"/>
    <property type="gene ID" value="ENSOANG00000045807.1"/>
</dbReference>
<feature type="region of interest" description="Disordered" evidence="24">
    <location>
        <begin position="549"/>
        <end position="582"/>
    </location>
</feature>
<dbReference type="InterPro" id="IPR032675">
    <property type="entry name" value="LRR_dom_sf"/>
</dbReference>
<dbReference type="GO" id="GO:0007155">
    <property type="term" value="P:cell adhesion"/>
    <property type="evidence" value="ECO:0007669"/>
    <property type="project" value="UniProtKB-KW"/>
</dbReference>
<dbReference type="Pfam" id="PF13855">
    <property type="entry name" value="LRR_8"/>
    <property type="match status" value="2"/>
</dbReference>
<evidence type="ECO:0000256" key="25">
    <source>
        <dbReference type="SAM" id="Phobius"/>
    </source>
</evidence>
<comment type="subunit">
    <text evidence="21">Can form heteromeric complexes with LRFN1, LRFN2, LRFN4 and LRFN5. Able to form homomeric complexes across cell junctions, between adjacent cells. Does not interact with DLG4.</text>
</comment>
<evidence type="ECO:0000259" key="27">
    <source>
        <dbReference type="PROSITE" id="PS50835"/>
    </source>
</evidence>
<evidence type="ECO:0000256" key="21">
    <source>
        <dbReference type="ARBA" id="ARBA00038550"/>
    </source>
</evidence>
<dbReference type="Bgee" id="ENSOANG00000045807">
    <property type="expression patterns" value="Expressed in cerebellum and 2 other cell types or tissues"/>
</dbReference>
<dbReference type="InterPro" id="IPR013783">
    <property type="entry name" value="Ig-like_fold"/>
</dbReference>
<dbReference type="AlphaFoldDB" id="A0A6I8PG73"/>
<evidence type="ECO:0000256" key="17">
    <source>
        <dbReference type="ARBA" id="ARBA00034100"/>
    </source>
</evidence>
<dbReference type="SMART" id="SM00060">
    <property type="entry name" value="FN3"/>
    <property type="match status" value="1"/>
</dbReference>
<keyword evidence="12" id="KW-1015">Disulfide bond</keyword>
<keyword evidence="9 25" id="KW-1133">Transmembrane helix</keyword>
<keyword evidence="4" id="KW-0433">Leucine-rich repeat</keyword>
<dbReference type="Gene3D" id="2.60.40.10">
    <property type="entry name" value="Immunoglobulins"/>
    <property type="match status" value="2"/>
</dbReference>
<evidence type="ECO:0000313" key="30">
    <source>
        <dbReference type="Proteomes" id="UP000002279"/>
    </source>
</evidence>
<comment type="subcellular location">
    <subcellularLocation>
        <location evidence="1">Cell membrane</location>
        <topology evidence="1">Single-pass type I membrane protein</topology>
    </subcellularLocation>
    <subcellularLocation>
        <location evidence="2">Cell projection</location>
        <location evidence="2">Dendrite</location>
    </subcellularLocation>
    <subcellularLocation>
        <location evidence="17">Postsynaptic cell membrane</location>
    </subcellularLocation>
    <subcellularLocation>
        <location evidence="18">Presynaptic cell membrane</location>
    </subcellularLocation>
</comment>
<evidence type="ECO:0000259" key="28">
    <source>
        <dbReference type="PROSITE" id="PS50853"/>
    </source>
</evidence>
<dbReference type="InParanoid" id="A0A6I8PG73"/>
<evidence type="ECO:0000256" key="26">
    <source>
        <dbReference type="SAM" id="SignalP"/>
    </source>
</evidence>
<sequence length="604" mass="64059">PAPPLLALWSLLLTAPGWADLCPRRCHCQAPAPSLAVLCARTGLLFVPALLDARTAELRLTDNFIAAVRRQDFANLTRLLHLTLSRNTISQILPWAFADLRALRALHLDSNRLLALDGEQLRGLPNLRHLILSNNQISSIAPGALDDFVETLEDLDLSYNNLEGLPWAAVGRLANVNSLNLDHNLIAHVPPGAFANLHKLARLDMTSNRLKTIPPDPLFLRIPVYAKSRGSPLSSLVLGFGGNPLHCNCELLWLRRLTREDDLETCASPPGLLGRYFWTVPEEEFVCQPPVITRASARAAVAEGQPVSLRCRGSGDPAPSVHWVAPDGRVVANSSRLRVSEAGSLEIAVTRPRDSGVFTCVASNAAGDATASVELSVGPRPREGNGSRPGPSDILTAGRPNGTAAGAEPGAVAVAEVTASSALVRWEPRAPAPGLRMYQIQYNSSADDTLIYRMIPPSSRSFLVLDLASGRAYELCVLAVYDDGATALTATRALGCVGFSTLPEPGQCPSPHPPALGGGTLIVVLGGAIAASALAFIFILIARHRGGSKTPGPPVSHVCSQTNGGAAGPGGPPPRKDQEPRALAIDPCNLWDRQPHRGHGLSPV</sequence>
<dbReference type="PROSITE" id="PS50835">
    <property type="entry name" value="IG_LIKE"/>
    <property type="match status" value="1"/>
</dbReference>
<keyword evidence="10" id="KW-0770">Synapse</keyword>
<dbReference type="Proteomes" id="UP000002279">
    <property type="component" value="Chromosome 5"/>
</dbReference>
<dbReference type="InterPro" id="IPR003591">
    <property type="entry name" value="Leu-rich_rpt_typical-subtyp"/>
</dbReference>
<organism evidence="29 30">
    <name type="scientific">Ornithorhynchus anatinus</name>
    <name type="common">Duckbill platypus</name>
    <dbReference type="NCBI Taxonomy" id="9258"/>
    <lineage>
        <taxon>Eukaryota</taxon>
        <taxon>Metazoa</taxon>
        <taxon>Chordata</taxon>
        <taxon>Craniata</taxon>
        <taxon>Vertebrata</taxon>
        <taxon>Euteleostomi</taxon>
        <taxon>Mammalia</taxon>
        <taxon>Monotremata</taxon>
        <taxon>Ornithorhynchidae</taxon>
        <taxon>Ornithorhynchus</taxon>
    </lineage>
</organism>
<proteinExistence type="inferred from homology"/>
<evidence type="ECO:0000256" key="2">
    <source>
        <dbReference type="ARBA" id="ARBA00004279"/>
    </source>
</evidence>
<evidence type="ECO:0000256" key="24">
    <source>
        <dbReference type="SAM" id="MobiDB-lite"/>
    </source>
</evidence>
<feature type="domain" description="Ig-like" evidence="27">
    <location>
        <begin position="290"/>
        <end position="376"/>
    </location>
</feature>
<dbReference type="GO" id="GO:0030425">
    <property type="term" value="C:dendrite"/>
    <property type="evidence" value="ECO:0007669"/>
    <property type="project" value="UniProtKB-SubCell"/>
</dbReference>
<dbReference type="InterPro" id="IPR003598">
    <property type="entry name" value="Ig_sub2"/>
</dbReference>
<keyword evidence="6 26" id="KW-0732">Signal</keyword>
<keyword evidence="15" id="KW-0966">Cell projection</keyword>
<dbReference type="Pfam" id="PF00041">
    <property type="entry name" value="fn3"/>
    <property type="match status" value="1"/>
</dbReference>
<evidence type="ECO:0000256" key="12">
    <source>
        <dbReference type="ARBA" id="ARBA00023157"/>
    </source>
</evidence>
<dbReference type="FunFam" id="3.80.10.10:FF:000019">
    <property type="entry name" value="leucine-rich repeat and fibronectin type III domain-containing protein 1"/>
    <property type="match status" value="1"/>
</dbReference>
<dbReference type="InterPro" id="IPR036179">
    <property type="entry name" value="Ig-like_dom_sf"/>
</dbReference>
<dbReference type="SMART" id="SM00369">
    <property type="entry name" value="LRR_TYP"/>
    <property type="match status" value="6"/>
</dbReference>
<dbReference type="GO" id="GO:0048787">
    <property type="term" value="C:presynaptic active zone membrane"/>
    <property type="evidence" value="ECO:0000318"/>
    <property type="project" value="GO_Central"/>
</dbReference>
<keyword evidence="30" id="KW-1185">Reference proteome</keyword>
<evidence type="ECO:0000256" key="23">
    <source>
        <dbReference type="ARBA" id="ARBA00042496"/>
    </source>
</evidence>
<dbReference type="Pfam" id="PF07679">
    <property type="entry name" value="I-set"/>
    <property type="match status" value="1"/>
</dbReference>
<dbReference type="InterPro" id="IPR000483">
    <property type="entry name" value="Cys-rich_flank_reg_C"/>
</dbReference>
<dbReference type="FunFam" id="2.60.40.10:FF:000091">
    <property type="entry name" value="Leucine-rich repeat and fibronectin type III domain-containing protein 1"/>
    <property type="match status" value="1"/>
</dbReference>
<dbReference type="InterPro" id="IPR007110">
    <property type="entry name" value="Ig-like_dom"/>
</dbReference>
<keyword evidence="11 25" id="KW-0472">Membrane</keyword>
<keyword evidence="8" id="KW-0130">Cell adhesion</keyword>
<dbReference type="PROSITE" id="PS51450">
    <property type="entry name" value="LRR"/>
    <property type="match status" value="1"/>
</dbReference>
<dbReference type="InterPro" id="IPR003599">
    <property type="entry name" value="Ig_sub"/>
</dbReference>
<dbReference type="SUPFAM" id="SSF52058">
    <property type="entry name" value="L domain-like"/>
    <property type="match status" value="1"/>
</dbReference>
<feature type="transmembrane region" description="Helical" evidence="25">
    <location>
        <begin position="515"/>
        <end position="541"/>
    </location>
</feature>
<evidence type="ECO:0000256" key="1">
    <source>
        <dbReference type="ARBA" id="ARBA00004251"/>
    </source>
</evidence>
<dbReference type="FunCoup" id="A0A6I8PG73">
    <property type="interactions" value="426"/>
</dbReference>
<keyword evidence="13" id="KW-0325">Glycoprotein</keyword>
<comment type="function">
    <text evidence="19">Cell adhesion molecule that mediates homophilic cell-cell adhesion in a Ca(2+)-independent manner. Promotes neurite outgrowth in hippocampal neurons.</text>
</comment>
<dbReference type="SMART" id="SM00082">
    <property type="entry name" value="LRRCT"/>
    <property type="match status" value="1"/>
</dbReference>
<comment type="similarity">
    <text evidence="20">Belongs to the LRFN family.</text>
</comment>
<dbReference type="InterPro" id="IPR003961">
    <property type="entry name" value="FN3_dom"/>
</dbReference>
<evidence type="ECO:0000256" key="6">
    <source>
        <dbReference type="ARBA" id="ARBA00022729"/>
    </source>
</evidence>
<evidence type="ECO:0000313" key="29">
    <source>
        <dbReference type="Ensembl" id="ENSOANP00000051571.1"/>
    </source>
</evidence>
<evidence type="ECO:0000256" key="4">
    <source>
        <dbReference type="ARBA" id="ARBA00022614"/>
    </source>
</evidence>
<dbReference type="OMA" id="RDFTNMT"/>
<reference evidence="29 30" key="1">
    <citation type="journal article" date="2008" name="Nature">
        <title>Genome analysis of the platypus reveals unique signatures of evolution.</title>
        <authorList>
            <person name="Warren W.C."/>
            <person name="Hillier L.W."/>
            <person name="Marshall Graves J.A."/>
            <person name="Birney E."/>
            <person name="Ponting C.P."/>
            <person name="Grutzner F."/>
            <person name="Belov K."/>
            <person name="Miller W."/>
            <person name="Clarke L."/>
            <person name="Chinwalla A.T."/>
            <person name="Yang S.P."/>
            <person name="Heger A."/>
            <person name="Locke D.P."/>
            <person name="Miethke P."/>
            <person name="Waters P.D."/>
            <person name="Veyrunes F."/>
            <person name="Fulton L."/>
            <person name="Fulton B."/>
            <person name="Graves T."/>
            <person name="Wallis J."/>
            <person name="Puente X.S."/>
            <person name="Lopez-Otin C."/>
            <person name="Ordonez G.R."/>
            <person name="Eichler E.E."/>
            <person name="Chen L."/>
            <person name="Cheng Z."/>
            <person name="Deakin J.E."/>
            <person name="Alsop A."/>
            <person name="Thompson K."/>
            <person name="Kirby P."/>
            <person name="Papenfuss A.T."/>
            <person name="Wakefield M.J."/>
            <person name="Olender T."/>
            <person name="Lancet D."/>
            <person name="Huttley G.A."/>
            <person name="Smit A.F."/>
            <person name="Pask A."/>
            <person name="Temple-Smith P."/>
            <person name="Batzer M.A."/>
            <person name="Walker J.A."/>
            <person name="Konkel M.K."/>
            <person name="Harris R.S."/>
            <person name="Whittington C.M."/>
            <person name="Wong E.S."/>
            <person name="Gemmell N.J."/>
            <person name="Buschiazzo E."/>
            <person name="Vargas Jentzsch I.M."/>
            <person name="Merkel A."/>
            <person name="Schmitz J."/>
            <person name="Zemann A."/>
            <person name="Churakov G."/>
            <person name="Kriegs J.O."/>
            <person name="Brosius J."/>
            <person name="Murchison E.P."/>
            <person name="Sachidanandam R."/>
            <person name="Smith C."/>
            <person name="Hannon G.J."/>
            <person name="Tsend-Ayush E."/>
            <person name="McMillan D."/>
            <person name="Attenborough R."/>
            <person name="Rens W."/>
            <person name="Ferguson-Smith M."/>
            <person name="Lefevre C.M."/>
            <person name="Sharp J.A."/>
            <person name="Nicholas K.R."/>
            <person name="Ray D.A."/>
            <person name="Kube M."/>
            <person name="Reinhardt R."/>
            <person name="Pringle T.H."/>
            <person name="Taylor J."/>
            <person name="Jones R.C."/>
            <person name="Nixon B."/>
            <person name="Dacheux J.L."/>
            <person name="Niwa H."/>
            <person name="Sekita Y."/>
            <person name="Huang X."/>
            <person name="Stark A."/>
            <person name="Kheradpour P."/>
            <person name="Kellis M."/>
            <person name="Flicek P."/>
            <person name="Chen Y."/>
            <person name="Webber C."/>
            <person name="Hardison R."/>
            <person name="Nelson J."/>
            <person name="Hallsworth-Pepin K."/>
            <person name="Delehaunty K."/>
            <person name="Markovic C."/>
            <person name="Minx P."/>
            <person name="Feng Y."/>
            <person name="Kremitzki C."/>
            <person name="Mitreva M."/>
            <person name="Glasscock J."/>
            <person name="Wylie T."/>
            <person name="Wohldmann P."/>
            <person name="Thiru P."/>
            <person name="Nhan M.N."/>
            <person name="Pohl C.S."/>
            <person name="Smith S.M."/>
            <person name="Hou S."/>
            <person name="Nefedov M."/>
            <person name="de Jong P.J."/>
            <person name="Renfree M.B."/>
            <person name="Mardis E.R."/>
            <person name="Wilson R.K."/>
        </authorList>
    </citation>
    <scope>NUCLEOTIDE SEQUENCE [LARGE SCALE GENOMIC DNA]</scope>
    <source>
        <strain evidence="29 30">Glennie</strain>
    </source>
</reference>
<evidence type="ECO:0000256" key="16">
    <source>
        <dbReference type="ARBA" id="ARBA00023319"/>
    </source>
</evidence>
<dbReference type="PANTHER" id="PTHR45842">
    <property type="entry name" value="SYNAPTIC ADHESION-LIKE MOLECULE SALM"/>
    <property type="match status" value="1"/>
</dbReference>
<dbReference type="PANTHER" id="PTHR45842:SF5">
    <property type="entry name" value="LEUCINE-RICH REPEAT AND FIBRONECTIN TYPE-III DOMAIN-CONTAINING PROTEIN 3"/>
    <property type="match status" value="1"/>
</dbReference>
<feature type="domain" description="Fibronectin type-III" evidence="28">
    <location>
        <begin position="408"/>
        <end position="504"/>
    </location>
</feature>
<dbReference type="GO" id="GO:0045211">
    <property type="term" value="C:postsynaptic membrane"/>
    <property type="evidence" value="ECO:0007669"/>
    <property type="project" value="UniProtKB-SubCell"/>
</dbReference>
<evidence type="ECO:0000256" key="18">
    <source>
        <dbReference type="ARBA" id="ARBA00034111"/>
    </source>
</evidence>
<evidence type="ECO:0000256" key="7">
    <source>
        <dbReference type="ARBA" id="ARBA00022737"/>
    </source>
</evidence>
<dbReference type="Pfam" id="PF00560">
    <property type="entry name" value="LRR_1"/>
    <property type="match status" value="1"/>
</dbReference>
<dbReference type="InterPro" id="IPR001611">
    <property type="entry name" value="Leu-rich_rpt"/>
</dbReference>
<evidence type="ECO:0000256" key="20">
    <source>
        <dbReference type="ARBA" id="ARBA00038433"/>
    </source>
</evidence>
<evidence type="ECO:0000256" key="19">
    <source>
        <dbReference type="ARBA" id="ARBA00037389"/>
    </source>
</evidence>
<name>A0A6I8PG73_ORNAN</name>
<dbReference type="GO" id="GO:0009986">
    <property type="term" value="C:cell surface"/>
    <property type="evidence" value="ECO:0000318"/>
    <property type="project" value="GO_Central"/>
</dbReference>
<keyword evidence="3" id="KW-1003">Cell membrane</keyword>
<dbReference type="PROSITE" id="PS50853">
    <property type="entry name" value="FN3"/>
    <property type="match status" value="1"/>
</dbReference>
<evidence type="ECO:0000256" key="10">
    <source>
        <dbReference type="ARBA" id="ARBA00023018"/>
    </source>
</evidence>
<reference evidence="29" key="3">
    <citation type="submission" date="2025-09" db="UniProtKB">
        <authorList>
            <consortium name="Ensembl"/>
        </authorList>
    </citation>
    <scope>IDENTIFICATION</scope>
    <source>
        <strain evidence="29">Glennie</strain>
    </source>
</reference>
<keyword evidence="7" id="KW-0677">Repeat</keyword>
<evidence type="ECO:0000256" key="5">
    <source>
        <dbReference type="ARBA" id="ARBA00022692"/>
    </source>
</evidence>
<dbReference type="FunFam" id="2.60.40.10:FF:000235">
    <property type="entry name" value="Leucine-rich repeat and fibronectin type III domain-containing 2"/>
    <property type="match status" value="1"/>
</dbReference>
<feature type="signal peptide" evidence="26">
    <location>
        <begin position="1"/>
        <end position="19"/>
    </location>
</feature>
<dbReference type="CDD" id="cd00063">
    <property type="entry name" value="FN3"/>
    <property type="match status" value="1"/>
</dbReference>
<dbReference type="SUPFAM" id="SSF49265">
    <property type="entry name" value="Fibronectin type III"/>
    <property type="match status" value="1"/>
</dbReference>
<dbReference type="SMART" id="SM00409">
    <property type="entry name" value="IG"/>
    <property type="match status" value="1"/>
</dbReference>
<dbReference type="SUPFAM" id="SSF48726">
    <property type="entry name" value="Immunoglobulin"/>
    <property type="match status" value="1"/>
</dbReference>
<evidence type="ECO:0000256" key="15">
    <source>
        <dbReference type="ARBA" id="ARBA00023273"/>
    </source>
</evidence>
<evidence type="ECO:0000256" key="3">
    <source>
        <dbReference type="ARBA" id="ARBA00022475"/>
    </source>
</evidence>
<keyword evidence="5 25" id="KW-0812">Transmembrane</keyword>
<feature type="region of interest" description="Disordered" evidence="24">
    <location>
        <begin position="372"/>
        <end position="406"/>
    </location>
</feature>
<dbReference type="InterPro" id="IPR013098">
    <property type="entry name" value="Ig_I-set"/>
</dbReference>
<protein>
    <recommendedName>
        <fullName evidence="22">Leucine-rich repeat and fibronectin type-III domain-containing protein 3</fullName>
    </recommendedName>
    <alternativeName>
        <fullName evidence="23">Synaptic adhesion-like molecule 4</fullName>
    </alternativeName>
</protein>
<dbReference type="GeneTree" id="ENSGT00940000161203"/>
<dbReference type="Gene3D" id="3.80.10.10">
    <property type="entry name" value="Ribonuclease Inhibitor"/>
    <property type="match status" value="2"/>
</dbReference>
<dbReference type="SMART" id="SM00408">
    <property type="entry name" value="IGc2"/>
    <property type="match status" value="1"/>
</dbReference>
<evidence type="ECO:0000256" key="14">
    <source>
        <dbReference type="ARBA" id="ARBA00023257"/>
    </source>
</evidence>
<keyword evidence="14" id="KW-0628">Postsynaptic cell membrane</keyword>
<evidence type="ECO:0000256" key="9">
    <source>
        <dbReference type="ARBA" id="ARBA00022989"/>
    </source>
</evidence>
<evidence type="ECO:0000256" key="11">
    <source>
        <dbReference type="ARBA" id="ARBA00023136"/>
    </source>
</evidence>
<accession>A0A6I8PG73</accession>